<keyword evidence="2" id="KW-1185">Reference proteome</keyword>
<dbReference type="RefSeq" id="WP_105743154.1">
    <property type="nucleotide sequence ID" value="NZ_PVBR01000013.1"/>
</dbReference>
<dbReference type="EMBL" id="PVBR01000013">
    <property type="protein sequence ID" value="PRD42190.1"/>
    <property type="molecule type" value="Genomic_DNA"/>
</dbReference>
<gene>
    <name evidence="1" type="ORF">C5748_17140</name>
</gene>
<organism evidence="1 2">
    <name type="scientific">Phyllobacterium phragmitis</name>
    <dbReference type="NCBI Taxonomy" id="2670329"/>
    <lineage>
        <taxon>Bacteria</taxon>
        <taxon>Pseudomonadati</taxon>
        <taxon>Pseudomonadota</taxon>
        <taxon>Alphaproteobacteria</taxon>
        <taxon>Hyphomicrobiales</taxon>
        <taxon>Phyllobacteriaceae</taxon>
        <taxon>Phyllobacterium</taxon>
    </lineage>
</organism>
<dbReference type="Proteomes" id="UP000239434">
    <property type="component" value="Unassembled WGS sequence"/>
</dbReference>
<proteinExistence type="predicted"/>
<sequence length="112" mass="12575">MATIDLSQLVTAEHKAAAQLASLQATFSAAIQAHLDATARERDYDDIERATTYRGDKNPQYAAEGQALFDWRSDVWTYVTAELEKVKSGERDQPTVEAFVEELPAFEWPPIE</sequence>
<dbReference type="AlphaFoldDB" id="A0A2S9INT2"/>
<name>A0A2S9INT2_9HYPH</name>
<reference evidence="1 2" key="1">
    <citation type="submission" date="2018-02" db="EMBL/GenBank/DDBJ databases">
        <title>The draft genome of Phyllobacterium sp. 1N-3.</title>
        <authorList>
            <person name="Liu L."/>
            <person name="Li L."/>
            <person name="Zhang X."/>
            <person name="Wang T."/>
            <person name="Liang L."/>
        </authorList>
    </citation>
    <scope>NUCLEOTIDE SEQUENCE [LARGE SCALE GENOMIC DNA]</scope>
    <source>
        <strain evidence="1 2">1N-3</strain>
    </source>
</reference>
<evidence type="ECO:0000313" key="2">
    <source>
        <dbReference type="Proteomes" id="UP000239434"/>
    </source>
</evidence>
<comment type="caution">
    <text evidence="1">The sequence shown here is derived from an EMBL/GenBank/DDBJ whole genome shotgun (WGS) entry which is preliminary data.</text>
</comment>
<evidence type="ECO:0000313" key="1">
    <source>
        <dbReference type="EMBL" id="PRD42190.1"/>
    </source>
</evidence>
<accession>A0A2S9INT2</accession>
<protein>
    <submittedName>
        <fullName evidence="1">Uncharacterized protein</fullName>
    </submittedName>
</protein>